<reference evidence="8" key="1">
    <citation type="submission" date="2021-04" db="EMBL/GenBank/DDBJ databases">
        <authorList>
            <person name="Tunstrom K."/>
        </authorList>
    </citation>
    <scope>NUCLEOTIDE SEQUENCE</scope>
</reference>
<accession>A0A8S3W1H4</accession>
<comment type="similarity">
    <text evidence="2">Belongs to the complex I LYR family.</text>
</comment>
<evidence type="ECO:0000256" key="4">
    <source>
        <dbReference type="ARBA" id="ARBA00023128"/>
    </source>
</evidence>
<keyword evidence="4" id="KW-0496">Mitochondrion</keyword>
<protein>
    <recommendedName>
        <fullName evidence="5">LYR motif-containing protein 2</fullName>
    </recommendedName>
</protein>
<dbReference type="Pfam" id="PF05347">
    <property type="entry name" value="Complex1_LYR"/>
    <property type="match status" value="1"/>
</dbReference>
<dbReference type="AlphaFoldDB" id="A0A8S3W1H4"/>
<keyword evidence="9" id="KW-1185">Reference proteome</keyword>
<evidence type="ECO:0000256" key="1">
    <source>
        <dbReference type="ARBA" id="ARBA00004173"/>
    </source>
</evidence>
<comment type="subcellular location">
    <subcellularLocation>
        <location evidence="1">Mitochondrion</location>
    </subcellularLocation>
</comment>
<dbReference type="GO" id="GO:0005739">
    <property type="term" value="C:mitochondrion"/>
    <property type="evidence" value="ECO:0007669"/>
    <property type="project" value="UniProtKB-SubCell"/>
</dbReference>
<evidence type="ECO:0000256" key="3">
    <source>
        <dbReference type="ARBA" id="ARBA00022946"/>
    </source>
</evidence>
<sequence>MSSKLPKTTLSLKQFLLRQEVLKLYREIFRTLRQVQDESTRLELKDWARKDFRNNKHHTDESAIKSMLYYGRKSLTGLKKSLALSKS</sequence>
<dbReference type="CDD" id="cd20262">
    <property type="entry name" value="Complex1_LYR_LYRM2"/>
    <property type="match status" value="1"/>
</dbReference>
<name>A0A8S3W1H4_PARAO</name>
<comment type="caution">
    <text evidence="8">The sequence shown here is derived from an EMBL/GenBank/DDBJ whole genome shotgun (WGS) entry which is preliminary data.</text>
</comment>
<dbReference type="OrthoDB" id="74240at2759"/>
<evidence type="ECO:0000313" key="8">
    <source>
        <dbReference type="EMBL" id="CAG4935400.1"/>
    </source>
</evidence>
<feature type="domain" description="Complex 1 LYR protein" evidence="7">
    <location>
        <begin position="19"/>
        <end position="75"/>
    </location>
</feature>
<dbReference type="InterPro" id="IPR008011">
    <property type="entry name" value="Complex1_LYR_dom"/>
</dbReference>
<evidence type="ECO:0000256" key="5">
    <source>
        <dbReference type="ARBA" id="ARBA00026235"/>
    </source>
</evidence>
<keyword evidence="3" id="KW-0809">Transit peptide</keyword>
<comment type="function">
    <text evidence="6">Involved in efficient integration of the N-module into mitochondrial respiratory chain complex I.</text>
</comment>
<evidence type="ECO:0000256" key="6">
    <source>
        <dbReference type="ARBA" id="ARBA00044735"/>
    </source>
</evidence>
<dbReference type="InterPro" id="IPR045293">
    <property type="entry name" value="Complex1_LYR_LYRM2"/>
</dbReference>
<dbReference type="EMBL" id="CAJQZP010000058">
    <property type="protein sequence ID" value="CAG4935400.1"/>
    <property type="molecule type" value="Genomic_DNA"/>
</dbReference>
<dbReference type="PANTHER" id="PTHR13675">
    <property type="entry name" value="LYR MOTIF-CONTAINING PROTEIN 2"/>
    <property type="match status" value="1"/>
</dbReference>
<evidence type="ECO:0000256" key="2">
    <source>
        <dbReference type="ARBA" id="ARBA00009508"/>
    </source>
</evidence>
<dbReference type="PANTHER" id="PTHR13675:SF0">
    <property type="entry name" value="LYR MOTIF-CONTAINING PROTEIN 2"/>
    <property type="match status" value="1"/>
</dbReference>
<gene>
    <name evidence="8" type="ORF">PAPOLLO_LOCUS979</name>
</gene>
<proteinExistence type="inferred from homology"/>
<evidence type="ECO:0000313" key="9">
    <source>
        <dbReference type="Proteomes" id="UP000691718"/>
    </source>
</evidence>
<organism evidence="8 9">
    <name type="scientific">Parnassius apollo</name>
    <name type="common">Apollo butterfly</name>
    <name type="synonym">Papilio apollo</name>
    <dbReference type="NCBI Taxonomy" id="110799"/>
    <lineage>
        <taxon>Eukaryota</taxon>
        <taxon>Metazoa</taxon>
        <taxon>Ecdysozoa</taxon>
        <taxon>Arthropoda</taxon>
        <taxon>Hexapoda</taxon>
        <taxon>Insecta</taxon>
        <taxon>Pterygota</taxon>
        <taxon>Neoptera</taxon>
        <taxon>Endopterygota</taxon>
        <taxon>Lepidoptera</taxon>
        <taxon>Glossata</taxon>
        <taxon>Ditrysia</taxon>
        <taxon>Papilionoidea</taxon>
        <taxon>Papilionidae</taxon>
        <taxon>Parnassiinae</taxon>
        <taxon>Parnassini</taxon>
        <taxon>Parnassius</taxon>
        <taxon>Parnassius</taxon>
    </lineage>
</organism>
<evidence type="ECO:0000259" key="7">
    <source>
        <dbReference type="Pfam" id="PF05347"/>
    </source>
</evidence>
<dbReference type="Proteomes" id="UP000691718">
    <property type="component" value="Unassembled WGS sequence"/>
</dbReference>